<dbReference type="InterPro" id="IPR017871">
    <property type="entry name" value="ABC_transporter-like_CS"/>
</dbReference>
<dbReference type="Pfam" id="PF00664">
    <property type="entry name" value="ABC_membrane"/>
    <property type="match status" value="1"/>
</dbReference>
<dbReference type="GO" id="GO:0015421">
    <property type="term" value="F:ABC-type oligopeptide transporter activity"/>
    <property type="evidence" value="ECO:0007669"/>
    <property type="project" value="TreeGrafter"/>
</dbReference>
<dbReference type="AlphaFoldDB" id="A0A1A5YK30"/>
<dbReference type="InterPro" id="IPR039421">
    <property type="entry name" value="Type_1_exporter"/>
</dbReference>
<dbReference type="SMART" id="SM00382">
    <property type="entry name" value="AAA"/>
    <property type="match status" value="1"/>
</dbReference>
<dbReference type="SUPFAM" id="SSF90123">
    <property type="entry name" value="ABC transporter transmembrane region"/>
    <property type="match status" value="1"/>
</dbReference>
<dbReference type="InterPro" id="IPR036640">
    <property type="entry name" value="ABC1_TM_sf"/>
</dbReference>
<comment type="subcellular location">
    <subcellularLocation>
        <location evidence="1">Cell membrane</location>
        <topology evidence="1">Multi-pass membrane protein</topology>
    </subcellularLocation>
</comment>
<feature type="transmembrane region" description="Helical" evidence="9">
    <location>
        <begin position="21"/>
        <end position="41"/>
    </location>
</feature>
<evidence type="ECO:0000256" key="2">
    <source>
        <dbReference type="ARBA" id="ARBA00022448"/>
    </source>
</evidence>
<evidence type="ECO:0000256" key="4">
    <source>
        <dbReference type="ARBA" id="ARBA00022692"/>
    </source>
</evidence>
<dbReference type="InterPro" id="IPR027417">
    <property type="entry name" value="P-loop_NTPase"/>
</dbReference>
<feature type="transmembrane region" description="Helical" evidence="9">
    <location>
        <begin position="246"/>
        <end position="264"/>
    </location>
</feature>
<feature type="transmembrane region" description="Helical" evidence="9">
    <location>
        <begin position="53"/>
        <end position="74"/>
    </location>
</feature>
<keyword evidence="6" id="KW-0067">ATP-binding</keyword>
<evidence type="ECO:0000256" key="1">
    <source>
        <dbReference type="ARBA" id="ARBA00004651"/>
    </source>
</evidence>
<dbReference type="Gene3D" id="1.20.1560.10">
    <property type="entry name" value="ABC transporter type 1, transmembrane domain"/>
    <property type="match status" value="1"/>
</dbReference>
<protein>
    <submittedName>
        <fullName evidence="12">ABC transporter</fullName>
    </submittedName>
</protein>
<gene>
    <name evidence="12" type="ORF">A7K91_14380</name>
</gene>
<keyword evidence="4 9" id="KW-0812">Transmembrane</keyword>
<dbReference type="PROSITE" id="PS50929">
    <property type="entry name" value="ABC_TM1F"/>
    <property type="match status" value="1"/>
</dbReference>
<dbReference type="Pfam" id="PF00005">
    <property type="entry name" value="ABC_tran"/>
    <property type="match status" value="1"/>
</dbReference>
<evidence type="ECO:0000256" key="6">
    <source>
        <dbReference type="ARBA" id="ARBA00022840"/>
    </source>
</evidence>
<reference evidence="12 13" key="1">
    <citation type="submission" date="2016-05" db="EMBL/GenBank/DDBJ databases">
        <title>Paenibacillus oryzae. sp. nov., isolated from the rice root.</title>
        <authorList>
            <person name="Zhang J."/>
            <person name="Zhang X."/>
        </authorList>
    </citation>
    <scope>NUCLEOTIDE SEQUENCE [LARGE SCALE GENOMIC DNA]</scope>
    <source>
        <strain evidence="12 13">1DrF-4</strain>
    </source>
</reference>
<evidence type="ECO:0000256" key="8">
    <source>
        <dbReference type="ARBA" id="ARBA00023136"/>
    </source>
</evidence>
<name>A0A1A5YK30_9BACL</name>
<keyword evidence="2" id="KW-0813">Transport</keyword>
<dbReference type="SUPFAM" id="SSF52540">
    <property type="entry name" value="P-loop containing nucleoside triphosphate hydrolases"/>
    <property type="match status" value="1"/>
</dbReference>
<dbReference type="PROSITE" id="PS00211">
    <property type="entry name" value="ABC_TRANSPORTER_1"/>
    <property type="match status" value="1"/>
</dbReference>
<dbReference type="EMBL" id="LYPA01000054">
    <property type="protein sequence ID" value="OBR65745.1"/>
    <property type="molecule type" value="Genomic_DNA"/>
</dbReference>
<evidence type="ECO:0000313" key="13">
    <source>
        <dbReference type="Proteomes" id="UP000092024"/>
    </source>
</evidence>
<dbReference type="STRING" id="1844972.A7K91_14380"/>
<keyword evidence="3" id="KW-1003">Cell membrane</keyword>
<feature type="transmembrane region" description="Helical" evidence="9">
    <location>
        <begin position="127"/>
        <end position="150"/>
    </location>
</feature>
<dbReference type="PROSITE" id="PS50893">
    <property type="entry name" value="ABC_TRANSPORTER_2"/>
    <property type="match status" value="1"/>
</dbReference>
<dbReference type="PANTHER" id="PTHR43394">
    <property type="entry name" value="ATP-DEPENDENT PERMEASE MDL1, MITOCHONDRIAL"/>
    <property type="match status" value="1"/>
</dbReference>
<evidence type="ECO:0000259" key="11">
    <source>
        <dbReference type="PROSITE" id="PS50929"/>
    </source>
</evidence>
<proteinExistence type="predicted"/>
<dbReference type="PANTHER" id="PTHR43394:SF1">
    <property type="entry name" value="ATP-BINDING CASSETTE SUB-FAMILY B MEMBER 10, MITOCHONDRIAL"/>
    <property type="match status" value="1"/>
</dbReference>
<dbReference type="FunFam" id="3.40.50.300:FF:000221">
    <property type="entry name" value="Multidrug ABC transporter ATP-binding protein"/>
    <property type="match status" value="1"/>
</dbReference>
<dbReference type="OrthoDB" id="9770415at2"/>
<keyword evidence="5" id="KW-0547">Nucleotide-binding</keyword>
<feature type="domain" description="ABC transporter" evidence="10">
    <location>
        <begin position="332"/>
        <end position="568"/>
    </location>
</feature>
<accession>A0A1A5YK30</accession>
<dbReference type="CDD" id="cd18548">
    <property type="entry name" value="ABC_6TM_Tm287_like"/>
    <property type="match status" value="1"/>
</dbReference>
<keyword evidence="13" id="KW-1185">Reference proteome</keyword>
<sequence length="583" mass="64205">MLGKLLQSVREYKKDTWLTPVLLLGEVAMEVAIPFFMAELIDLGITGGNMNAVYKYGLILVLFALVSLLFGALAGKHSAIAMAGFGKNLRFDLFNHVQKLSYSNMDKFSTSGIVTRLTTDITHVQNAFLMIIRIAFRSPVMMIFATIMTFQISPTIALWFLGVIPVLAVGMLLIMKYSFPIFEQAFGGYDDLNKAVQENVRGIRVVKSYVRENHEISKFQMVSNRIFTLMTKAERLISYELPLMQIVLYGVMLLISWIGAKLVVGGSMTTGELTSVFAYSMQILMSLMTLGLVIIMVAIARASAGRIHDLLKEQPDITNPDNPVTDLPSGDVEFRNVSFRYSAKAEKYALSGINLTIKSGQTIGIIGGAGSAKSTLVQLIPRLYDASQGEVLVGGRNVKEYDLQVLRSKVAMVLQKNVLFEGSIKENLRWGNEGATEEELIEACKAAQAHDFISSFPDGYDTRLAQGGTNVSGGQKQRICIARALLKKPNIIILDDSTSAVDTRTDALIRKVLKEGIPDTTKIIIAQRIASVQDADQIIILDDGEMADAGTHEELLVRSAIYQEAYESQTKGGEADVEQHQFQ</sequence>
<feature type="domain" description="ABC transmembrane type-1" evidence="11">
    <location>
        <begin position="17"/>
        <end position="298"/>
    </location>
</feature>
<evidence type="ECO:0000256" key="5">
    <source>
        <dbReference type="ARBA" id="ARBA00022741"/>
    </source>
</evidence>
<dbReference type="GO" id="GO:0016887">
    <property type="term" value="F:ATP hydrolysis activity"/>
    <property type="evidence" value="ECO:0007669"/>
    <property type="project" value="InterPro"/>
</dbReference>
<evidence type="ECO:0000256" key="7">
    <source>
        <dbReference type="ARBA" id="ARBA00022989"/>
    </source>
</evidence>
<feature type="transmembrane region" description="Helical" evidence="9">
    <location>
        <begin position="276"/>
        <end position="300"/>
    </location>
</feature>
<dbReference type="InterPro" id="IPR003439">
    <property type="entry name" value="ABC_transporter-like_ATP-bd"/>
</dbReference>
<evidence type="ECO:0000259" key="10">
    <source>
        <dbReference type="PROSITE" id="PS50893"/>
    </source>
</evidence>
<organism evidence="12 13">
    <name type="scientific">Paenibacillus oryzae</name>
    <dbReference type="NCBI Taxonomy" id="1844972"/>
    <lineage>
        <taxon>Bacteria</taxon>
        <taxon>Bacillati</taxon>
        <taxon>Bacillota</taxon>
        <taxon>Bacilli</taxon>
        <taxon>Bacillales</taxon>
        <taxon>Paenibacillaceae</taxon>
        <taxon>Paenibacillus</taxon>
    </lineage>
</organism>
<dbReference type="GO" id="GO:0005886">
    <property type="term" value="C:plasma membrane"/>
    <property type="evidence" value="ECO:0007669"/>
    <property type="project" value="UniProtKB-SubCell"/>
</dbReference>
<dbReference type="InterPro" id="IPR003593">
    <property type="entry name" value="AAA+_ATPase"/>
</dbReference>
<dbReference type="InterPro" id="IPR011527">
    <property type="entry name" value="ABC1_TM_dom"/>
</dbReference>
<dbReference type="Gene3D" id="3.40.50.300">
    <property type="entry name" value="P-loop containing nucleotide triphosphate hydrolases"/>
    <property type="match status" value="1"/>
</dbReference>
<dbReference type="GO" id="GO:0005524">
    <property type="term" value="F:ATP binding"/>
    <property type="evidence" value="ECO:0007669"/>
    <property type="project" value="UniProtKB-KW"/>
</dbReference>
<dbReference type="RefSeq" id="WP_068683132.1">
    <property type="nucleotide sequence ID" value="NZ_LYPA01000054.1"/>
</dbReference>
<evidence type="ECO:0000256" key="9">
    <source>
        <dbReference type="SAM" id="Phobius"/>
    </source>
</evidence>
<keyword evidence="7 9" id="KW-1133">Transmembrane helix</keyword>
<evidence type="ECO:0000313" key="12">
    <source>
        <dbReference type="EMBL" id="OBR65745.1"/>
    </source>
</evidence>
<evidence type="ECO:0000256" key="3">
    <source>
        <dbReference type="ARBA" id="ARBA00022475"/>
    </source>
</evidence>
<comment type="caution">
    <text evidence="12">The sequence shown here is derived from an EMBL/GenBank/DDBJ whole genome shotgun (WGS) entry which is preliminary data.</text>
</comment>
<feature type="transmembrane region" description="Helical" evidence="9">
    <location>
        <begin position="156"/>
        <end position="175"/>
    </location>
</feature>
<dbReference type="Proteomes" id="UP000092024">
    <property type="component" value="Unassembled WGS sequence"/>
</dbReference>
<keyword evidence="8 9" id="KW-0472">Membrane</keyword>